<name>A0A0J6GCE3_PSEDM</name>
<sequence length="133" mass="14961">MGLAARNLEPDITTGDAGRVALTFFFNLMEHWGCSKEQQCTLLGAIGNTTYFKYKKLPNVRLPHDTLERISYLMGVHKALRILFSNQPDRAYEWVHKPNTAAPFNGQSALSYMLAGQVVDLADVRRYLDGVRG</sequence>
<evidence type="ECO:0000313" key="3">
    <source>
        <dbReference type="EMBL" id="SEF02434.1"/>
    </source>
</evidence>
<evidence type="ECO:0000259" key="2">
    <source>
        <dbReference type="Pfam" id="PF20432"/>
    </source>
</evidence>
<feature type="domain" description="Antitoxin Xre-like helix-turn-helix" evidence="2">
    <location>
        <begin position="16"/>
        <end position="75"/>
    </location>
</feature>
<protein>
    <submittedName>
        <fullName evidence="3">Uncharacterized protein</fullName>
    </submittedName>
</protein>
<organism evidence="3 4">
    <name type="scientific">Pseudomonas deceptionensis</name>
    <dbReference type="NCBI Taxonomy" id="882211"/>
    <lineage>
        <taxon>Bacteria</taxon>
        <taxon>Pseudomonadati</taxon>
        <taxon>Pseudomonadota</taxon>
        <taxon>Gammaproteobacteria</taxon>
        <taxon>Pseudomonadales</taxon>
        <taxon>Pseudomonadaceae</taxon>
        <taxon>Pseudomonas</taxon>
    </lineage>
</organism>
<reference evidence="3" key="1">
    <citation type="submission" date="2016-10" db="EMBL/GenBank/DDBJ databases">
        <authorList>
            <person name="Varghese N."/>
            <person name="Submissions S."/>
        </authorList>
    </citation>
    <scope>NUCLEOTIDE SEQUENCE [LARGE SCALE GENOMIC DNA]</scope>
    <source>
        <strain evidence="3">LMG 25555</strain>
    </source>
</reference>
<dbReference type="GO" id="GO:0003677">
    <property type="term" value="F:DNA binding"/>
    <property type="evidence" value="ECO:0007669"/>
    <property type="project" value="InterPro"/>
</dbReference>
<feature type="domain" description="Antitoxin Xre/MbcA/ParS-like toxin-binding" evidence="1">
    <location>
        <begin position="79"/>
        <end position="133"/>
    </location>
</feature>
<dbReference type="InterPro" id="IPR024467">
    <property type="entry name" value="Xre/MbcA/ParS-like_toxin-bd"/>
</dbReference>
<dbReference type="Proteomes" id="UP000183613">
    <property type="component" value="Unassembled WGS sequence"/>
</dbReference>
<proteinExistence type="predicted"/>
<comment type="caution">
    <text evidence="3">The sequence shown here is derived from an EMBL/GenBank/DDBJ whole genome shotgun (WGS) entry which is preliminary data.</text>
</comment>
<dbReference type="RefSeq" id="WP_048361023.1">
    <property type="nucleotide sequence ID" value="NZ_FNUD01000002.1"/>
</dbReference>
<dbReference type="EMBL" id="FNUD01000002">
    <property type="protein sequence ID" value="SEF02434.1"/>
    <property type="molecule type" value="Genomic_DNA"/>
</dbReference>
<gene>
    <name evidence="3" type="ORF">SAMN04489800_3702</name>
</gene>
<dbReference type="Pfam" id="PF20432">
    <property type="entry name" value="Xre-like-HTH"/>
    <property type="match status" value="1"/>
</dbReference>
<accession>A0A0J6GCE3</accession>
<evidence type="ECO:0000313" key="4">
    <source>
        <dbReference type="Proteomes" id="UP000183613"/>
    </source>
</evidence>
<dbReference type="Pfam" id="PF09722">
    <property type="entry name" value="Xre_MbcA_ParS_C"/>
    <property type="match status" value="1"/>
</dbReference>
<evidence type="ECO:0000259" key="1">
    <source>
        <dbReference type="Pfam" id="PF09722"/>
    </source>
</evidence>
<dbReference type="OrthoDB" id="117888at2"/>
<dbReference type="AlphaFoldDB" id="A0A0J6GCE3"/>
<dbReference type="InterPro" id="IPR046847">
    <property type="entry name" value="Xre-like_HTH"/>
</dbReference>
<keyword evidence="4" id="KW-1185">Reference proteome</keyword>
<dbReference type="PATRIC" id="fig|882211.3.peg.3361"/>